<dbReference type="Pfam" id="PF01841">
    <property type="entry name" value="Transglut_core"/>
    <property type="match status" value="1"/>
</dbReference>
<dbReference type="Gene3D" id="2.60.40.1080">
    <property type="match status" value="2"/>
</dbReference>
<dbReference type="InterPro" id="IPR038765">
    <property type="entry name" value="Papain-like_cys_pep_sf"/>
</dbReference>
<evidence type="ECO:0000256" key="1">
    <source>
        <dbReference type="SAM" id="MobiDB-lite"/>
    </source>
</evidence>
<feature type="chain" id="PRO_5046703880" evidence="2">
    <location>
        <begin position="24"/>
        <end position="1151"/>
    </location>
</feature>
<evidence type="ECO:0000313" key="6">
    <source>
        <dbReference type="Proteomes" id="UP001652409"/>
    </source>
</evidence>
<dbReference type="InterPro" id="IPR052557">
    <property type="entry name" value="CAP/Cytokinesis_protein"/>
</dbReference>
<sequence length="1151" mass="126021">MKKRNQILAGVLAVLLGVSPSGVYGEAFYDVEDVAATDAAAQEITDVQDEESEQPEEVTAGEESQEAKFTSGVDSETEDHLFTDGADTNAQDPQEEIILEYVEEELASPLIVNGEPGDTDGIHVFSLEEYDGSYGNQLDGMALEVYNTYVSNLFVNYSTFNGESYEYKASEPVTFEAKVQDNQIVQDEAYEEAILQVRVNMQAALDAFTYDYPEVFWMRGSGYSYSISATKQNGKYTGIISEFTMMPSLVEGYNTNITDNMNNFLENADAAAAQIAADTNGKSLYEKVKAIHDYVCEKAVYDAQNNLRVHSAGPMFIGDGHVVCEGYAKAMLILCRKLGIDCACIGGFARNSFASSGEAHMWNYVKMDNDTWYLVDATWDDQLSGIRTIYLLAGWNSKGFNHNTLREERTEKDTFSSPTEFTPQAFIYPLISDNSYLTDTETSPGHQLSKTDSKVATCTETGNIEYWYCSVCKKYFSDEDEKKEISLADTVIPATGHQLSKRDRKAATCTEAGNTEYWYCSACKKYFSDEAGTKETTLAATVIPATGHQLSKRDSKAATCTEAGNTEYWYCSACKKYFSDEDGKQEISFVDTVIPATGHQLNKTDGKAATCTEAGNTEYWTCNICGKYFSDEAGTKETTLAATVIPATGHQLSKTEGKAATCTEAGNIEYWNCSVCGKYFRDSEGRQEILLADTAIPAGHQLNKRDSKAATCTEAGNTEYWYCSVCKKYFSDEAGTKETTLAATVVPATGHQLSKRDSKAATCTEAGNIEYWNCSVCGKYFRDSEGRQEISLADTVIPATGHQLSKTDSKAATCTEAGNIEYWNCSVCGKYFRDSEGRQEILLADTAIPAGHQLNKTDSKAATCTEAGNTEYWYCSICEKYFSDEAGTKETTLAATVIPATGHQLNKTDSKAATCTEAGNTEYWTCNICGKYFSDEAGTKETTLAATVVPATGHHYGEYQLTKEATALEEGVRTAYCSCGAYVTIAVPALTPSIKLNVSSLRLRVKQRYTVKVTGLAKGDSVVSWSTGNKKIARVSQKGVVTGKARGNTIITIRLASGYTKKMRVYVQKGIVKTTALKISNARLTLKKGRSYTLRTTVAPVTSQEKVTFKSSNSKVVSVNPKGKIYAKKKGRARITVRSGKKSRVCVVTVE</sequence>
<feature type="domain" description="BIG2" evidence="4">
    <location>
        <begin position="1073"/>
        <end position="1149"/>
    </location>
</feature>
<feature type="signal peptide" evidence="2">
    <location>
        <begin position="1"/>
        <end position="23"/>
    </location>
</feature>
<evidence type="ECO:0000259" key="4">
    <source>
        <dbReference type="SMART" id="SM00635"/>
    </source>
</evidence>
<dbReference type="SMART" id="SM00460">
    <property type="entry name" value="TGc"/>
    <property type="match status" value="1"/>
</dbReference>
<evidence type="ECO:0000259" key="3">
    <source>
        <dbReference type="SMART" id="SM00460"/>
    </source>
</evidence>
<protein>
    <submittedName>
        <fullName evidence="5">Ig-like domain-containing protein</fullName>
    </submittedName>
</protein>
<gene>
    <name evidence="5" type="ORF">OCV61_12195</name>
</gene>
<proteinExistence type="predicted"/>
<dbReference type="InterPro" id="IPR008964">
    <property type="entry name" value="Invasin/intimin_cell_adhesion"/>
</dbReference>
<evidence type="ECO:0000313" key="5">
    <source>
        <dbReference type="EMBL" id="MCU6766168.1"/>
    </source>
</evidence>
<accession>A0ABT2TVA8</accession>
<evidence type="ECO:0000256" key="2">
    <source>
        <dbReference type="SAM" id="SignalP"/>
    </source>
</evidence>
<comment type="caution">
    <text evidence="5">The sequence shown here is derived from an EMBL/GenBank/DDBJ whole genome shotgun (WGS) entry which is preliminary data.</text>
</comment>
<feature type="domain" description="Transglutaminase-like" evidence="3">
    <location>
        <begin position="316"/>
        <end position="379"/>
    </location>
</feature>
<keyword evidence="2" id="KW-0732">Signal</keyword>
<dbReference type="Gene3D" id="3.10.620.30">
    <property type="match status" value="1"/>
</dbReference>
<dbReference type="RefSeq" id="WP_262582922.1">
    <property type="nucleotide sequence ID" value="NZ_JAOQJL010000025.1"/>
</dbReference>
<dbReference type="Proteomes" id="UP001652409">
    <property type="component" value="Unassembled WGS sequence"/>
</dbReference>
<dbReference type="InterPro" id="IPR003343">
    <property type="entry name" value="Big_2"/>
</dbReference>
<name>A0ABT2TVA8_9FIRM</name>
<feature type="region of interest" description="Disordered" evidence="1">
    <location>
        <begin position="41"/>
        <end position="90"/>
    </location>
</feature>
<dbReference type="InterPro" id="IPR002931">
    <property type="entry name" value="Transglutaminase-like"/>
</dbReference>
<dbReference type="InterPro" id="IPR036322">
    <property type="entry name" value="WD40_repeat_dom_sf"/>
</dbReference>
<organism evidence="5 6">
    <name type="scientific">Blautia ammoniilytica</name>
    <dbReference type="NCBI Taxonomy" id="2981782"/>
    <lineage>
        <taxon>Bacteria</taxon>
        <taxon>Bacillati</taxon>
        <taxon>Bacillota</taxon>
        <taxon>Clostridia</taxon>
        <taxon>Lachnospirales</taxon>
        <taxon>Lachnospiraceae</taxon>
        <taxon>Blautia</taxon>
    </lineage>
</organism>
<dbReference type="EMBL" id="JAOQJL010000025">
    <property type="protein sequence ID" value="MCU6766168.1"/>
    <property type="molecule type" value="Genomic_DNA"/>
</dbReference>
<feature type="domain" description="BIG2" evidence="4">
    <location>
        <begin position="990"/>
        <end position="1065"/>
    </location>
</feature>
<dbReference type="SUPFAM" id="SSF54001">
    <property type="entry name" value="Cysteine proteinases"/>
    <property type="match status" value="1"/>
</dbReference>
<dbReference type="SMART" id="SM00635">
    <property type="entry name" value="BID_2"/>
    <property type="match status" value="2"/>
</dbReference>
<dbReference type="PANTHER" id="PTHR46333:SF2">
    <property type="entry name" value="CYTOKINESIS PROTEIN 3"/>
    <property type="match status" value="1"/>
</dbReference>
<reference evidence="5 6" key="1">
    <citation type="journal article" date="2021" name="ISME Commun">
        <title>Automated analysis of genomic sequences facilitates high-throughput and comprehensive description of bacteria.</title>
        <authorList>
            <person name="Hitch T.C.A."/>
        </authorList>
    </citation>
    <scope>NUCLEOTIDE SEQUENCE [LARGE SCALE GENOMIC DNA]</scope>
    <source>
        <strain evidence="5 6">Sanger_23</strain>
    </source>
</reference>
<dbReference type="PANTHER" id="PTHR46333">
    <property type="entry name" value="CYTOKINESIS PROTEIN 3"/>
    <property type="match status" value="1"/>
</dbReference>
<dbReference type="SUPFAM" id="SSF50978">
    <property type="entry name" value="WD40 repeat-like"/>
    <property type="match status" value="1"/>
</dbReference>
<feature type="compositionally biased region" description="Acidic residues" evidence="1">
    <location>
        <begin position="46"/>
        <end position="64"/>
    </location>
</feature>
<dbReference type="Pfam" id="PF02368">
    <property type="entry name" value="Big_2"/>
    <property type="match status" value="2"/>
</dbReference>
<keyword evidence="6" id="KW-1185">Reference proteome</keyword>
<dbReference type="SUPFAM" id="SSF49373">
    <property type="entry name" value="Invasin/intimin cell-adhesion fragments"/>
    <property type="match status" value="2"/>
</dbReference>